<evidence type="ECO:0000259" key="6">
    <source>
        <dbReference type="Pfam" id="PF00135"/>
    </source>
</evidence>
<feature type="domain" description="Carboxylesterase type B" evidence="6">
    <location>
        <begin position="25"/>
        <end position="408"/>
    </location>
</feature>
<dbReference type="InterPro" id="IPR019826">
    <property type="entry name" value="Carboxylesterase_B_AS"/>
</dbReference>
<dbReference type="Proteomes" id="UP000094527">
    <property type="component" value="Unassembled WGS sequence"/>
</dbReference>
<comment type="similarity">
    <text evidence="1 5">Belongs to the type-B carboxylesterase/lipase family.</text>
</comment>
<dbReference type="Gene3D" id="3.40.50.1820">
    <property type="entry name" value="alpha/beta hydrolase"/>
    <property type="match status" value="1"/>
</dbReference>
<dbReference type="InterPro" id="IPR050309">
    <property type="entry name" value="Type-B_Carboxylest/Lipase"/>
</dbReference>
<keyword evidence="8" id="KW-1185">Reference proteome</keyword>
<accession>A0A1D2MU71</accession>
<comment type="caution">
    <text evidence="7">The sequence shown here is derived from an EMBL/GenBank/DDBJ whole genome shotgun (WGS) entry which is preliminary data.</text>
</comment>
<dbReference type="EMBL" id="LJIJ01000559">
    <property type="protein sequence ID" value="ODM96245.1"/>
    <property type="molecule type" value="Genomic_DNA"/>
</dbReference>
<dbReference type="STRING" id="48709.A0A1D2MU71"/>
<organism evidence="7 8">
    <name type="scientific">Orchesella cincta</name>
    <name type="common">Springtail</name>
    <name type="synonym">Podura cincta</name>
    <dbReference type="NCBI Taxonomy" id="48709"/>
    <lineage>
        <taxon>Eukaryota</taxon>
        <taxon>Metazoa</taxon>
        <taxon>Ecdysozoa</taxon>
        <taxon>Arthropoda</taxon>
        <taxon>Hexapoda</taxon>
        <taxon>Collembola</taxon>
        <taxon>Entomobryomorpha</taxon>
        <taxon>Entomobryoidea</taxon>
        <taxon>Orchesellidae</taxon>
        <taxon>Orchesellinae</taxon>
        <taxon>Orchesella</taxon>
    </lineage>
</organism>
<evidence type="ECO:0000256" key="3">
    <source>
        <dbReference type="ARBA" id="ARBA00022801"/>
    </source>
</evidence>
<keyword evidence="2" id="KW-0719">Serine esterase</keyword>
<evidence type="ECO:0000256" key="5">
    <source>
        <dbReference type="RuleBase" id="RU361235"/>
    </source>
</evidence>
<evidence type="ECO:0000256" key="2">
    <source>
        <dbReference type="ARBA" id="ARBA00022487"/>
    </source>
</evidence>
<dbReference type="InterPro" id="IPR002018">
    <property type="entry name" value="CarbesteraseB"/>
</dbReference>
<dbReference type="PROSITE" id="PS00122">
    <property type="entry name" value="CARBOXYLESTERASE_B_1"/>
    <property type="match status" value="1"/>
</dbReference>
<evidence type="ECO:0000256" key="4">
    <source>
        <dbReference type="ARBA" id="ARBA00023180"/>
    </source>
</evidence>
<proteinExistence type="inferred from homology"/>
<feature type="non-terminal residue" evidence="7">
    <location>
        <position position="1"/>
    </location>
</feature>
<name>A0A1D2MU71_ORCCI</name>
<evidence type="ECO:0000313" key="8">
    <source>
        <dbReference type="Proteomes" id="UP000094527"/>
    </source>
</evidence>
<dbReference type="EC" id="3.1.1.-" evidence="5"/>
<evidence type="ECO:0000256" key="1">
    <source>
        <dbReference type="ARBA" id="ARBA00005964"/>
    </source>
</evidence>
<gene>
    <name evidence="7" type="ORF">Ocin01_10438</name>
</gene>
<keyword evidence="3 5" id="KW-0378">Hydrolase</keyword>
<protein>
    <recommendedName>
        <fullName evidence="5">Carboxylic ester hydrolase</fullName>
        <ecNumber evidence="5">3.1.1.-</ecNumber>
    </recommendedName>
</protein>
<sequence>KLGIKEEILLQRLLILLQRIKTRFQDQALVVDYVHDNISAFGGDPNQITLVGSSAGAVSTHLHMISNFYSTKKKLKAAICMSGSSYNVWGLNSLETALSIRQCHRMPHYPDTEAIVNCLRKVNADILVANQLLIFSSGFFLPSIEPSVPGAMVTMTPDQAYASGRVAAIPWIATMTSRELNLPIPGMQKFIHIILNLFNNSYRTTFFSAALQANVVASILRTAFNSDLSSLLSFRRKGVDEAEVRKKILKFYTGGDSANDLSRDKISQIATDRYFTVAIRKAAQMHSQIAPTYISIFNYSSSLGRAGRRGLSSTEFGPLHGDDLVYFLNSTVNHPPIRRTDSHFAITKLLVNLYGNFALHGEPLFTSEDKTNYKIWDKIDNQENLRFLRIDEEVKMIDDPYKETSQFWESLDIPDTTAYLRL</sequence>
<dbReference type="OrthoDB" id="408631at2759"/>
<dbReference type="SUPFAM" id="SSF53474">
    <property type="entry name" value="alpha/beta-Hydrolases"/>
    <property type="match status" value="1"/>
</dbReference>
<dbReference type="PANTHER" id="PTHR11559">
    <property type="entry name" value="CARBOXYLESTERASE"/>
    <property type="match status" value="1"/>
</dbReference>
<dbReference type="InterPro" id="IPR029058">
    <property type="entry name" value="AB_hydrolase_fold"/>
</dbReference>
<keyword evidence="4" id="KW-0325">Glycoprotein</keyword>
<evidence type="ECO:0000313" key="7">
    <source>
        <dbReference type="EMBL" id="ODM96245.1"/>
    </source>
</evidence>
<dbReference type="GO" id="GO:0052689">
    <property type="term" value="F:carboxylic ester hydrolase activity"/>
    <property type="evidence" value="ECO:0007669"/>
    <property type="project" value="UniProtKB-KW"/>
</dbReference>
<dbReference type="AlphaFoldDB" id="A0A1D2MU71"/>
<reference evidence="7 8" key="1">
    <citation type="journal article" date="2016" name="Genome Biol. Evol.">
        <title>Gene Family Evolution Reflects Adaptation to Soil Environmental Stressors in the Genome of the Collembolan Orchesella cincta.</title>
        <authorList>
            <person name="Faddeeva-Vakhrusheva A."/>
            <person name="Derks M.F."/>
            <person name="Anvar S.Y."/>
            <person name="Agamennone V."/>
            <person name="Suring W."/>
            <person name="Smit S."/>
            <person name="van Straalen N.M."/>
            <person name="Roelofs D."/>
        </authorList>
    </citation>
    <scope>NUCLEOTIDE SEQUENCE [LARGE SCALE GENOMIC DNA]</scope>
    <source>
        <tissue evidence="7">Mixed pool</tissue>
    </source>
</reference>
<dbReference type="Pfam" id="PF00135">
    <property type="entry name" value="COesterase"/>
    <property type="match status" value="1"/>
</dbReference>